<keyword evidence="3" id="KW-0496">Mitochondrion</keyword>
<dbReference type="InterPro" id="IPR051975">
    <property type="entry name" value="mtLSU_mL45"/>
</dbReference>
<evidence type="ECO:0000256" key="3">
    <source>
        <dbReference type="ARBA" id="ARBA00023128"/>
    </source>
</evidence>
<comment type="caution">
    <text evidence="4">The sequence shown here is derived from an EMBL/GenBank/DDBJ whole genome shotgun (WGS) entry which is preliminary data.</text>
</comment>
<dbReference type="PANTHER" id="PTHR28554:SF1">
    <property type="entry name" value="LARGE RIBOSOMAL SUBUNIT PROTEIN ML45"/>
    <property type="match status" value="1"/>
</dbReference>
<keyword evidence="2" id="KW-0809">Transit peptide</keyword>
<evidence type="ECO:0000313" key="4">
    <source>
        <dbReference type="EMBL" id="KAL1613068.1"/>
    </source>
</evidence>
<reference evidence="4 5" key="1">
    <citation type="submission" date="2024-02" db="EMBL/GenBank/DDBJ databases">
        <title>De novo assembly and annotation of 12 fungi associated with fruit tree decline syndrome in Ontario, Canada.</title>
        <authorList>
            <person name="Sulman M."/>
            <person name="Ellouze W."/>
            <person name="Ilyukhin E."/>
        </authorList>
    </citation>
    <scope>NUCLEOTIDE SEQUENCE [LARGE SCALE GENOMIC DNA]</scope>
    <source>
        <strain evidence="4 5">M42-189</strain>
    </source>
</reference>
<organism evidence="4 5">
    <name type="scientific">Paraconiothyrium brasiliense</name>
    <dbReference type="NCBI Taxonomy" id="300254"/>
    <lineage>
        <taxon>Eukaryota</taxon>
        <taxon>Fungi</taxon>
        <taxon>Dikarya</taxon>
        <taxon>Ascomycota</taxon>
        <taxon>Pezizomycotina</taxon>
        <taxon>Dothideomycetes</taxon>
        <taxon>Pleosporomycetidae</taxon>
        <taxon>Pleosporales</taxon>
        <taxon>Massarineae</taxon>
        <taxon>Didymosphaeriaceae</taxon>
        <taxon>Paraconiothyrium</taxon>
    </lineage>
</organism>
<evidence type="ECO:0000256" key="1">
    <source>
        <dbReference type="ARBA" id="ARBA00004173"/>
    </source>
</evidence>
<evidence type="ECO:0000256" key="2">
    <source>
        <dbReference type="ARBA" id="ARBA00022946"/>
    </source>
</evidence>
<gene>
    <name evidence="4" type="ORF">SLS60_001300</name>
</gene>
<dbReference type="Proteomes" id="UP001521785">
    <property type="component" value="Unassembled WGS sequence"/>
</dbReference>
<dbReference type="Pfam" id="PF07961">
    <property type="entry name" value="MBA1"/>
    <property type="match status" value="1"/>
</dbReference>
<dbReference type="Gene3D" id="3.10.450.240">
    <property type="match status" value="1"/>
</dbReference>
<dbReference type="InterPro" id="IPR024621">
    <property type="entry name" value="Mba1"/>
</dbReference>
<comment type="subcellular location">
    <subcellularLocation>
        <location evidence="1">Mitochondrion</location>
    </subcellularLocation>
</comment>
<proteinExistence type="predicted"/>
<name>A0ABR3S9A9_9PLEO</name>
<keyword evidence="5" id="KW-1185">Reference proteome</keyword>
<evidence type="ECO:0000313" key="5">
    <source>
        <dbReference type="Proteomes" id="UP001521785"/>
    </source>
</evidence>
<protein>
    <submittedName>
        <fullName evidence="4">Uncharacterized protein</fullName>
    </submittedName>
</protein>
<dbReference type="EMBL" id="JAKJXO020000001">
    <property type="protein sequence ID" value="KAL1613068.1"/>
    <property type="molecule type" value="Genomic_DNA"/>
</dbReference>
<accession>A0ABR3S9A9</accession>
<dbReference type="PANTHER" id="PTHR28554">
    <property type="entry name" value="39S RIBOSOMAL PROTEIN L45, MITOCHONDRIAL"/>
    <property type="match status" value="1"/>
</dbReference>
<sequence>MFWLSLSNRKSLNHDAVEKYKHLYESFAKADSHAISKACASGVAKEFQKRVETRPSGVQMRWNVQGEPSCRIVSNIASPLSLPGYEETGIHQVVFRIKSKQELTLGEPEDSRKSKGQDNTTSSDVVEYFVLQKQYVRGSAKDWKVWGFTDFSTPKSIEETEEYARNVNAYQAA</sequence>